<dbReference type="NCBIfam" id="NF002150">
    <property type="entry name" value="PRK00982.1-4"/>
    <property type="match status" value="1"/>
</dbReference>
<keyword evidence="1 7" id="KW-0596">Phosphopantetheine</keyword>
<dbReference type="HAMAP" id="MF_01217">
    <property type="entry name" value="Acyl_carrier"/>
    <property type="match status" value="1"/>
</dbReference>
<comment type="PTM">
    <text evidence="7">4'-phosphopantetheine is transferred from CoA to a specific serine of apo-ACP by AcpS. This modification is essential for activity because fatty acids are bound in thioester linkage to the sulfhydryl of the prosthetic group.</text>
</comment>
<dbReference type="UniPathway" id="UPA00094"/>
<dbReference type="Proteomes" id="UP000003573">
    <property type="component" value="Unassembled WGS sequence"/>
</dbReference>
<sequence>MTEDEIFTKISTTIKEQLNNKDLVITKDTNIQDDLNVDSIALMEFVISLEDEFNLTIPDEDVEAIQSMGEMTTYLSHRLKE</sequence>
<comment type="function">
    <text evidence="7">Carrier of the growing fatty acid chain in fatty acid biosynthesis.</text>
</comment>
<keyword evidence="3 7" id="KW-0597">Phosphoprotein</keyword>
<dbReference type="GO" id="GO:0016020">
    <property type="term" value="C:membrane"/>
    <property type="evidence" value="ECO:0007669"/>
    <property type="project" value="GOC"/>
</dbReference>
<dbReference type="RefSeq" id="WP_003080987.1">
    <property type="nucleotide sequence ID" value="NZ_AEUW02000001.1"/>
</dbReference>
<dbReference type="InterPro" id="IPR003231">
    <property type="entry name" value="ACP"/>
</dbReference>
<gene>
    <name evidence="7" type="primary">acpP</name>
    <name evidence="9" type="ORF">STRMA_1647</name>
</gene>
<evidence type="ECO:0000256" key="6">
    <source>
        <dbReference type="ARBA" id="ARBA00023160"/>
    </source>
</evidence>
<dbReference type="OrthoDB" id="9804551at2"/>
<comment type="caution">
    <text evidence="9">The sequence shown here is derived from an EMBL/GenBank/DDBJ whole genome shotgun (WGS) entry which is preliminary data.</text>
</comment>
<dbReference type="AlphaFoldDB" id="G5JXM3"/>
<comment type="similarity">
    <text evidence="7">Belongs to the acyl carrier protein (ACP) family.</text>
</comment>
<dbReference type="Gene3D" id="1.10.1200.10">
    <property type="entry name" value="ACP-like"/>
    <property type="match status" value="1"/>
</dbReference>
<dbReference type="GO" id="GO:0005829">
    <property type="term" value="C:cytosol"/>
    <property type="evidence" value="ECO:0007669"/>
    <property type="project" value="TreeGrafter"/>
</dbReference>
<comment type="pathway">
    <text evidence="7">Lipid metabolism; fatty acid biosynthesis.</text>
</comment>
<accession>G5JXM3</accession>
<dbReference type="Pfam" id="PF00550">
    <property type="entry name" value="PP-binding"/>
    <property type="match status" value="1"/>
</dbReference>
<dbReference type="GO" id="GO:0000036">
    <property type="term" value="F:acyl carrier activity"/>
    <property type="evidence" value="ECO:0007669"/>
    <property type="project" value="UniProtKB-UniRule"/>
</dbReference>
<comment type="subcellular location">
    <subcellularLocation>
        <location evidence="7">Cytoplasm</location>
    </subcellularLocation>
</comment>
<dbReference type="NCBIfam" id="NF009104">
    <property type="entry name" value="PRK12449.1"/>
    <property type="match status" value="1"/>
</dbReference>
<name>G5JXM3_9STRE</name>
<evidence type="ECO:0000256" key="2">
    <source>
        <dbReference type="ARBA" id="ARBA00022516"/>
    </source>
</evidence>
<dbReference type="STRING" id="764298.STRMA_1647"/>
<protein>
    <recommendedName>
        <fullName evidence="7">Acyl carrier protein</fullName>
        <shortName evidence="7">ACP</shortName>
    </recommendedName>
</protein>
<feature type="modified residue" description="O-(pantetheine 4'-phosphoryl)serine" evidence="7">
    <location>
        <position position="39"/>
    </location>
</feature>
<evidence type="ECO:0000256" key="3">
    <source>
        <dbReference type="ARBA" id="ARBA00022553"/>
    </source>
</evidence>
<proteinExistence type="inferred from homology"/>
<dbReference type="GO" id="GO:0000035">
    <property type="term" value="F:acyl binding"/>
    <property type="evidence" value="ECO:0007669"/>
    <property type="project" value="TreeGrafter"/>
</dbReference>
<evidence type="ECO:0000256" key="4">
    <source>
        <dbReference type="ARBA" id="ARBA00022832"/>
    </source>
</evidence>
<dbReference type="InterPro" id="IPR009081">
    <property type="entry name" value="PP-bd_ACP"/>
</dbReference>
<evidence type="ECO:0000256" key="1">
    <source>
        <dbReference type="ARBA" id="ARBA00022450"/>
    </source>
</evidence>
<dbReference type="PROSITE" id="PS50075">
    <property type="entry name" value="CARRIER"/>
    <property type="match status" value="1"/>
</dbReference>
<organism evidence="9 10">
    <name type="scientific">Streptococcus macacae NCTC 11558</name>
    <dbReference type="NCBI Taxonomy" id="764298"/>
    <lineage>
        <taxon>Bacteria</taxon>
        <taxon>Bacillati</taxon>
        <taxon>Bacillota</taxon>
        <taxon>Bacilli</taxon>
        <taxon>Lactobacillales</taxon>
        <taxon>Streptococcaceae</taxon>
        <taxon>Streptococcus</taxon>
    </lineage>
</organism>
<dbReference type="SUPFAM" id="SSF47336">
    <property type="entry name" value="ACP-like"/>
    <property type="match status" value="1"/>
</dbReference>
<dbReference type="eggNOG" id="COG0236">
    <property type="taxonomic scope" value="Bacteria"/>
</dbReference>
<evidence type="ECO:0000313" key="10">
    <source>
        <dbReference type="Proteomes" id="UP000003573"/>
    </source>
</evidence>
<dbReference type="EMBL" id="AEUW02000001">
    <property type="protein sequence ID" value="EHJ52680.1"/>
    <property type="molecule type" value="Genomic_DNA"/>
</dbReference>
<dbReference type="PANTHER" id="PTHR20863">
    <property type="entry name" value="ACYL CARRIER PROTEIN"/>
    <property type="match status" value="1"/>
</dbReference>
<keyword evidence="7" id="KW-0963">Cytoplasm</keyword>
<dbReference type="InterPro" id="IPR036736">
    <property type="entry name" value="ACP-like_sf"/>
</dbReference>
<dbReference type="PANTHER" id="PTHR20863:SF76">
    <property type="entry name" value="CARRIER DOMAIN-CONTAINING PROTEIN"/>
    <property type="match status" value="1"/>
</dbReference>
<dbReference type="GO" id="GO:0009245">
    <property type="term" value="P:lipid A biosynthetic process"/>
    <property type="evidence" value="ECO:0007669"/>
    <property type="project" value="TreeGrafter"/>
</dbReference>
<feature type="domain" description="Carrier" evidence="8">
    <location>
        <begin position="4"/>
        <end position="79"/>
    </location>
</feature>
<keyword evidence="6 7" id="KW-0275">Fatty acid biosynthesis</keyword>
<keyword evidence="4 7" id="KW-0276">Fatty acid metabolism</keyword>
<keyword evidence="5 7" id="KW-0443">Lipid metabolism</keyword>
<keyword evidence="10" id="KW-1185">Reference proteome</keyword>
<evidence type="ECO:0000256" key="5">
    <source>
        <dbReference type="ARBA" id="ARBA00023098"/>
    </source>
</evidence>
<evidence type="ECO:0000256" key="7">
    <source>
        <dbReference type="HAMAP-Rule" id="MF_01217"/>
    </source>
</evidence>
<reference evidence="9 10" key="1">
    <citation type="journal article" date="2014" name="Int. J. Syst. Evol. Microbiol.">
        <title>Phylogenomics and the dynamic genome evolution of the genus Streptococcus.</title>
        <authorList>
            <consortium name="The Broad Institute Genome Sequencing Platform"/>
            <person name="Richards V.P."/>
            <person name="Palmer S.R."/>
            <person name="Pavinski Bitar P.D."/>
            <person name="Qin X."/>
            <person name="Weinstock G.M."/>
            <person name="Highlander S.K."/>
            <person name="Town C.D."/>
            <person name="Burne R.A."/>
            <person name="Stanhope M.J."/>
        </authorList>
    </citation>
    <scope>NUCLEOTIDE SEQUENCE [LARGE SCALE GENOMIC DNA]</scope>
    <source>
        <strain evidence="9 10">NCTC 11558</strain>
    </source>
</reference>
<evidence type="ECO:0000259" key="8">
    <source>
        <dbReference type="PROSITE" id="PS50075"/>
    </source>
</evidence>
<evidence type="ECO:0000313" key="9">
    <source>
        <dbReference type="EMBL" id="EHJ52680.1"/>
    </source>
</evidence>
<keyword evidence="2 7" id="KW-0444">Lipid biosynthesis</keyword>